<accession>A0A1R3KAT1</accession>
<feature type="region of interest" description="Disordered" evidence="1">
    <location>
        <begin position="343"/>
        <end position="381"/>
    </location>
</feature>
<evidence type="ECO:0000313" key="2">
    <source>
        <dbReference type="EMBL" id="OMP04202.1"/>
    </source>
</evidence>
<feature type="compositionally biased region" description="Polar residues" evidence="1">
    <location>
        <begin position="222"/>
        <end position="236"/>
    </location>
</feature>
<name>A0A1R3KAT1_9ROSI</name>
<sequence length="381" mass="40107">MNENANVGGTGAGQGDQVNGVGFGGFQENENGNVGGNGASQADQMVEEEQPEEVHVEDEVVQAVDGEDQMVQDPVHVEVADVAAPTGQDNGVGSGGFQDNDDADAEHVDEHVDENVNLHQDATDVYGHVLQPMAGRMDWPKAPGRQLKIKPPPYRRIPGRPVEARRKKPDEPNKDQEGSSKLSRKGQVQTCTFCRQRGHNKRACHQKDSMENQAERTETRESNPSSSVTNRFAANSTREKGKGAMSNCHQATAIGSGESADANASGSFLIGGSQPQAPSSSIHFNVSASARAPTSSQVPATATATVVAPNPSPIPAAPASFNGPKIASNIATASVARQFPVDLSKANQSRGGKRKADEVVTTQGSQASVSQGVKGKKKLFE</sequence>
<dbReference type="AlphaFoldDB" id="A0A1R3KAT1"/>
<dbReference type="OrthoDB" id="1939383at2759"/>
<feature type="compositionally biased region" description="Basic and acidic residues" evidence="1">
    <location>
        <begin position="162"/>
        <end position="178"/>
    </location>
</feature>
<feature type="region of interest" description="Disordered" evidence="1">
    <location>
        <begin position="136"/>
        <end position="281"/>
    </location>
</feature>
<evidence type="ECO:0000256" key="1">
    <source>
        <dbReference type="SAM" id="MobiDB-lite"/>
    </source>
</evidence>
<feature type="region of interest" description="Disordered" evidence="1">
    <location>
        <begin position="1"/>
        <end position="56"/>
    </location>
</feature>
<gene>
    <name evidence="2" type="ORF">COLO4_09855</name>
</gene>
<feature type="compositionally biased region" description="Polar residues" evidence="1">
    <location>
        <begin position="360"/>
        <end position="371"/>
    </location>
</feature>
<organism evidence="2 3">
    <name type="scientific">Corchorus olitorius</name>
    <dbReference type="NCBI Taxonomy" id="93759"/>
    <lineage>
        <taxon>Eukaryota</taxon>
        <taxon>Viridiplantae</taxon>
        <taxon>Streptophyta</taxon>
        <taxon>Embryophyta</taxon>
        <taxon>Tracheophyta</taxon>
        <taxon>Spermatophyta</taxon>
        <taxon>Magnoliopsida</taxon>
        <taxon>eudicotyledons</taxon>
        <taxon>Gunneridae</taxon>
        <taxon>Pentapetalae</taxon>
        <taxon>rosids</taxon>
        <taxon>malvids</taxon>
        <taxon>Malvales</taxon>
        <taxon>Malvaceae</taxon>
        <taxon>Grewioideae</taxon>
        <taxon>Apeibeae</taxon>
        <taxon>Corchorus</taxon>
    </lineage>
</organism>
<proteinExistence type="predicted"/>
<evidence type="ECO:0000313" key="3">
    <source>
        <dbReference type="Proteomes" id="UP000187203"/>
    </source>
</evidence>
<feature type="compositionally biased region" description="Low complexity" evidence="1">
    <location>
        <begin position="15"/>
        <end position="32"/>
    </location>
</feature>
<protein>
    <submittedName>
        <fullName evidence="2">Uncharacterized protein</fullName>
    </submittedName>
</protein>
<reference evidence="3" key="1">
    <citation type="submission" date="2013-09" db="EMBL/GenBank/DDBJ databases">
        <title>Corchorus olitorius genome sequencing.</title>
        <authorList>
            <person name="Alam M."/>
            <person name="Haque M.S."/>
            <person name="Islam M.S."/>
            <person name="Emdad E.M."/>
            <person name="Islam M.M."/>
            <person name="Ahmed B."/>
            <person name="Halim A."/>
            <person name="Hossen Q.M.M."/>
            <person name="Hossain M.Z."/>
            <person name="Ahmed R."/>
            <person name="Khan M.M."/>
            <person name="Islam R."/>
            <person name="Rashid M.M."/>
            <person name="Khan S.A."/>
            <person name="Rahman M.S."/>
            <person name="Alam M."/>
            <person name="Yahiya A.S."/>
            <person name="Khan M.S."/>
            <person name="Azam M.S."/>
            <person name="Haque T."/>
            <person name="Lashkar M.Z.H."/>
            <person name="Akhand A.I."/>
            <person name="Morshed G."/>
            <person name="Roy S."/>
            <person name="Uddin K.S."/>
            <person name="Rabeya T."/>
            <person name="Hossain A.S."/>
            <person name="Chowdhury A."/>
            <person name="Snigdha A.R."/>
            <person name="Mortoza M.S."/>
            <person name="Matin S.A."/>
            <person name="Hoque S.M.E."/>
            <person name="Islam M.K."/>
            <person name="Roy D.K."/>
            <person name="Haider R."/>
            <person name="Moosa M.M."/>
            <person name="Elias S.M."/>
            <person name="Hasan A.M."/>
            <person name="Jahan S."/>
            <person name="Shafiuddin M."/>
            <person name="Mahmood N."/>
            <person name="Shommy N.S."/>
        </authorList>
    </citation>
    <scope>NUCLEOTIDE SEQUENCE [LARGE SCALE GENOMIC DNA]</scope>
    <source>
        <strain evidence="3">cv. O-4</strain>
    </source>
</reference>
<feature type="compositionally biased region" description="Basic and acidic residues" evidence="1">
    <location>
        <begin position="205"/>
        <end position="221"/>
    </location>
</feature>
<comment type="caution">
    <text evidence="2">The sequence shown here is derived from an EMBL/GenBank/DDBJ whole genome shotgun (WGS) entry which is preliminary data.</text>
</comment>
<keyword evidence="3" id="KW-1185">Reference proteome</keyword>
<dbReference type="EMBL" id="AWUE01014277">
    <property type="protein sequence ID" value="OMP04202.1"/>
    <property type="molecule type" value="Genomic_DNA"/>
</dbReference>
<dbReference type="Proteomes" id="UP000187203">
    <property type="component" value="Unassembled WGS sequence"/>
</dbReference>